<comment type="similarity">
    <text evidence="2">Belongs to the multi antimicrobial extrusion (MATE) (TC 2.A.66.1) family.</text>
</comment>
<dbReference type="GO" id="GO:0005886">
    <property type="term" value="C:plasma membrane"/>
    <property type="evidence" value="ECO:0007669"/>
    <property type="project" value="TreeGrafter"/>
</dbReference>
<evidence type="ECO:0000256" key="1">
    <source>
        <dbReference type="ARBA" id="ARBA00004141"/>
    </source>
</evidence>
<feature type="transmembrane region" description="Helical" evidence="6">
    <location>
        <begin position="327"/>
        <end position="348"/>
    </location>
</feature>
<dbReference type="KEGG" id="pbr:PB2503_06682"/>
<reference evidence="8" key="1">
    <citation type="submission" date="2010-08" db="EMBL/GenBank/DDBJ databases">
        <title>Genome sequence of Parvularcula bermudensis HTCC2503.</title>
        <authorList>
            <person name="Kang D.-M."/>
            <person name="Oh H.-M."/>
            <person name="Cho J.-C."/>
        </authorList>
    </citation>
    <scope>NUCLEOTIDE SEQUENCE [LARGE SCALE GENOMIC DNA]</scope>
    <source>
        <strain evidence="8">ATCC BAA-594 / HTCC2503 / KCTC 12087</strain>
    </source>
</reference>
<reference evidence="7 8" key="2">
    <citation type="journal article" date="2011" name="J. Bacteriol.">
        <title>Complete genome sequence of strain HTCC2503T of Parvularcula bermudensis, the type species of the order "Parvularculales" in the class Alphaproteobacteria.</title>
        <authorList>
            <person name="Oh H.M."/>
            <person name="Kang I."/>
            <person name="Vergin K.L."/>
            <person name="Kang D."/>
            <person name="Rhee K.H."/>
            <person name="Giovannoni S.J."/>
            <person name="Cho J.C."/>
        </authorList>
    </citation>
    <scope>NUCLEOTIDE SEQUENCE [LARGE SCALE GENOMIC DNA]</scope>
    <source>
        <strain evidence="8">ATCC BAA-594 / HTCC2503 / KCTC 12087</strain>
    </source>
</reference>
<accession>E0TI63</accession>
<dbReference type="Pfam" id="PF01554">
    <property type="entry name" value="MatE"/>
    <property type="match status" value="2"/>
</dbReference>
<dbReference type="AlphaFoldDB" id="E0TI63"/>
<dbReference type="GO" id="GO:0015297">
    <property type="term" value="F:antiporter activity"/>
    <property type="evidence" value="ECO:0007669"/>
    <property type="project" value="InterPro"/>
</dbReference>
<keyword evidence="5 6" id="KW-0472">Membrane</keyword>
<sequence>MTKAAGPSLTPSALLPKAFSLAWPASLAAMITPLLGLIDSAVLARAAGPAEIAGVALASAVISLFYWPLGFLRMSLAGLAARSHGDDDEAGLKRHLIQGVLLGAVLGGVFLLIRPLLAAFAPGLLADDAISPQATAAAVDYLGIRLIAAPAAIASYAAIGWLTGQGRTGLMMAVTVAMTVLNAVLDILFVLVLDWGITGIAVGTALAETIGALLFGGAVLLTLAQRGASLSHWPWRAPLEGIDRFLALNGNLFLRTLILASSFVYFVRAGSAFGDTVLAANQILMQIVLTAGLLLDGPAIAAESLIGTALGRRGGAEAFGVAVNATLRLTLMASLGLVVLLLVGEQLLLDLTLPSGRAEPVRHAAAAYYGWVAFSPIWLAPAFYLDGLYVGASRGRELRDSVLFAVFLYVIGIMLLRPFAGNHGLWMAFSVFLLARAGGLLYFWPRLVREETGGTIDRPFALLWWR</sequence>
<dbReference type="STRING" id="314260.PB2503_06682"/>
<gene>
    <name evidence="7" type="ordered locus">PB2503_06682</name>
</gene>
<feature type="transmembrane region" description="Helical" evidence="6">
    <location>
        <begin position="287"/>
        <end position="306"/>
    </location>
</feature>
<feature type="transmembrane region" description="Helical" evidence="6">
    <location>
        <begin position="402"/>
        <end position="420"/>
    </location>
</feature>
<feature type="transmembrane region" description="Helical" evidence="6">
    <location>
        <begin position="170"/>
        <end position="193"/>
    </location>
</feature>
<evidence type="ECO:0000256" key="2">
    <source>
        <dbReference type="ARBA" id="ARBA00010199"/>
    </source>
</evidence>
<dbReference type="PANTHER" id="PTHR42893">
    <property type="entry name" value="PROTEIN DETOXIFICATION 44, CHLOROPLASTIC-RELATED"/>
    <property type="match status" value="1"/>
</dbReference>
<evidence type="ECO:0000256" key="3">
    <source>
        <dbReference type="ARBA" id="ARBA00022692"/>
    </source>
</evidence>
<evidence type="ECO:0000256" key="4">
    <source>
        <dbReference type="ARBA" id="ARBA00022989"/>
    </source>
</evidence>
<evidence type="ECO:0000313" key="8">
    <source>
        <dbReference type="Proteomes" id="UP000001302"/>
    </source>
</evidence>
<dbReference type="EMBL" id="CP002156">
    <property type="protein sequence ID" value="ADM09402.1"/>
    <property type="molecule type" value="Genomic_DNA"/>
</dbReference>
<dbReference type="RefSeq" id="WP_013300376.1">
    <property type="nucleotide sequence ID" value="NC_014414.1"/>
</dbReference>
<comment type="subcellular location">
    <subcellularLocation>
        <location evidence="1">Membrane</location>
        <topology evidence="1">Multi-pass membrane protein</topology>
    </subcellularLocation>
</comment>
<dbReference type="HOGENOM" id="CLU_012893_16_0_5"/>
<dbReference type="GO" id="GO:0042910">
    <property type="term" value="F:xenobiotic transmembrane transporter activity"/>
    <property type="evidence" value="ECO:0007669"/>
    <property type="project" value="InterPro"/>
</dbReference>
<dbReference type="InterPro" id="IPR044644">
    <property type="entry name" value="DinF-like"/>
</dbReference>
<feature type="transmembrane region" description="Helical" evidence="6">
    <location>
        <begin position="368"/>
        <end position="390"/>
    </location>
</feature>
<dbReference type="PANTHER" id="PTHR42893:SF46">
    <property type="entry name" value="PROTEIN DETOXIFICATION 44, CHLOROPLASTIC"/>
    <property type="match status" value="1"/>
</dbReference>
<feature type="transmembrane region" description="Helical" evidence="6">
    <location>
        <begin position="426"/>
        <end position="444"/>
    </location>
</feature>
<keyword evidence="4 6" id="KW-1133">Transmembrane helix</keyword>
<keyword evidence="8" id="KW-1185">Reference proteome</keyword>
<feature type="transmembrane region" description="Helical" evidence="6">
    <location>
        <begin position="141"/>
        <end position="163"/>
    </location>
</feature>
<feature type="transmembrane region" description="Helical" evidence="6">
    <location>
        <begin position="100"/>
        <end position="121"/>
    </location>
</feature>
<evidence type="ECO:0000313" key="7">
    <source>
        <dbReference type="EMBL" id="ADM09402.1"/>
    </source>
</evidence>
<feature type="transmembrane region" description="Helical" evidence="6">
    <location>
        <begin position="52"/>
        <end position="72"/>
    </location>
</feature>
<protein>
    <submittedName>
        <fullName evidence="7">Multidrug efflux pump, MATE family protein</fullName>
    </submittedName>
</protein>
<dbReference type="NCBIfam" id="TIGR00797">
    <property type="entry name" value="matE"/>
    <property type="match status" value="1"/>
</dbReference>
<proteinExistence type="inferred from homology"/>
<dbReference type="OrthoDB" id="9789527at2"/>
<evidence type="ECO:0000256" key="5">
    <source>
        <dbReference type="ARBA" id="ARBA00023136"/>
    </source>
</evidence>
<organism evidence="7 8">
    <name type="scientific">Parvularcula bermudensis (strain ATCC BAA-594 / HTCC2503 / KCTC 12087)</name>
    <dbReference type="NCBI Taxonomy" id="314260"/>
    <lineage>
        <taxon>Bacteria</taxon>
        <taxon>Pseudomonadati</taxon>
        <taxon>Pseudomonadota</taxon>
        <taxon>Alphaproteobacteria</taxon>
        <taxon>Parvularculales</taxon>
        <taxon>Parvularculaceae</taxon>
        <taxon>Parvularcula</taxon>
    </lineage>
</organism>
<dbReference type="Proteomes" id="UP000001302">
    <property type="component" value="Chromosome"/>
</dbReference>
<evidence type="ECO:0000256" key="6">
    <source>
        <dbReference type="SAM" id="Phobius"/>
    </source>
</evidence>
<feature type="transmembrane region" description="Helical" evidence="6">
    <location>
        <begin position="199"/>
        <end position="224"/>
    </location>
</feature>
<keyword evidence="3 6" id="KW-0812">Transmembrane</keyword>
<name>E0TI63_PARBH</name>
<dbReference type="eggNOG" id="COG0534">
    <property type="taxonomic scope" value="Bacteria"/>
</dbReference>
<dbReference type="InterPro" id="IPR002528">
    <property type="entry name" value="MATE_fam"/>
</dbReference>
<feature type="transmembrane region" description="Helical" evidence="6">
    <location>
        <begin position="245"/>
        <end position="267"/>
    </location>
</feature>